<proteinExistence type="predicted"/>
<dbReference type="SUPFAM" id="SSF51182">
    <property type="entry name" value="RmlC-like cupins"/>
    <property type="match status" value="1"/>
</dbReference>
<dbReference type="OrthoDB" id="3691422at2"/>
<keyword evidence="2" id="KW-0378">Hydrolase</keyword>
<dbReference type="AlphaFoldDB" id="A0A4R5BES1"/>
<dbReference type="Proteomes" id="UP000294513">
    <property type="component" value="Unassembled WGS sequence"/>
</dbReference>
<sequence length="155" mass="16782">MPTQSRNTLSPHEIELRLSLSGGSMVSQDSRRPAATVMRDLLAAESQDAVAWKEWSEPGRAGVQMHVLYATEPPQEAVAFLVRYSPGAHGDLHRHLGYELMFVLAGEMVTGKGALYRTGDLVIEAPGSVHQITTETGFTVLAVREAPTVPMTGAR</sequence>
<comment type="caution">
    <text evidence="2">The sequence shown here is derived from an EMBL/GenBank/DDBJ whole genome shotgun (WGS) entry which is preliminary data.</text>
</comment>
<dbReference type="InterPro" id="IPR025979">
    <property type="entry name" value="ChrR-like_cupin_dom"/>
</dbReference>
<protein>
    <submittedName>
        <fullName evidence="2">Allophanate hydrolase</fullName>
    </submittedName>
</protein>
<evidence type="ECO:0000313" key="3">
    <source>
        <dbReference type="Proteomes" id="UP000294513"/>
    </source>
</evidence>
<organism evidence="2 3">
    <name type="scientific">Actinomadura rubrisoli</name>
    <dbReference type="NCBI Taxonomy" id="2530368"/>
    <lineage>
        <taxon>Bacteria</taxon>
        <taxon>Bacillati</taxon>
        <taxon>Actinomycetota</taxon>
        <taxon>Actinomycetes</taxon>
        <taxon>Streptosporangiales</taxon>
        <taxon>Thermomonosporaceae</taxon>
        <taxon>Actinomadura</taxon>
    </lineage>
</organism>
<dbReference type="InterPro" id="IPR011051">
    <property type="entry name" value="RmlC_Cupin_sf"/>
</dbReference>
<dbReference type="GO" id="GO:0016787">
    <property type="term" value="F:hydrolase activity"/>
    <property type="evidence" value="ECO:0007669"/>
    <property type="project" value="UniProtKB-KW"/>
</dbReference>
<evidence type="ECO:0000259" key="1">
    <source>
        <dbReference type="Pfam" id="PF12973"/>
    </source>
</evidence>
<reference evidence="2 3" key="1">
    <citation type="submission" date="2019-03" db="EMBL/GenBank/DDBJ databases">
        <title>Draft genome sequences of novel Actinobacteria.</title>
        <authorList>
            <person name="Sahin N."/>
            <person name="Ay H."/>
            <person name="Saygin H."/>
        </authorList>
    </citation>
    <scope>NUCLEOTIDE SEQUENCE [LARGE SCALE GENOMIC DNA]</scope>
    <source>
        <strain evidence="2 3">H3C3</strain>
    </source>
</reference>
<dbReference type="InterPro" id="IPR014710">
    <property type="entry name" value="RmlC-like_jellyroll"/>
</dbReference>
<dbReference type="Gene3D" id="2.60.120.10">
    <property type="entry name" value="Jelly Rolls"/>
    <property type="match status" value="1"/>
</dbReference>
<name>A0A4R5BES1_9ACTN</name>
<gene>
    <name evidence="2" type="ORF">E1298_20845</name>
</gene>
<evidence type="ECO:0000313" key="2">
    <source>
        <dbReference type="EMBL" id="TDD83849.1"/>
    </source>
</evidence>
<keyword evidence="3" id="KW-1185">Reference proteome</keyword>
<dbReference type="Pfam" id="PF12973">
    <property type="entry name" value="Cupin_7"/>
    <property type="match status" value="1"/>
</dbReference>
<feature type="domain" description="ChrR-like cupin" evidence="1">
    <location>
        <begin position="49"/>
        <end position="139"/>
    </location>
</feature>
<accession>A0A4R5BES1</accession>
<dbReference type="EMBL" id="SMKU01000108">
    <property type="protein sequence ID" value="TDD83849.1"/>
    <property type="molecule type" value="Genomic_DNA"/>
</dbReference>